<sequence>MEELGSRFRHMPNVPASSSNMTADVGKTQKEANRSLMSVVVGGGVEEVAKSEQVGQFGPTAGSKSSDRFRLIRGLGSLSPPSFQDCRCLVYNVLFGCHFLEENSVVQRVRDTTANLAFFLGCLWQNTKPQGLLQKSSRWTLRRPRFHGYPTLSDCSFSATQTSDILMTI</sequence>
<dbReference type="AlphaFoldDB" id="A0A2H3CYJ7"/>
<feature type="region of interest" description="Disordered" evidence="1">
    <location>
        <begin position="1"/>
        <end position="24"/>
    </location>
</feature>
<gene>
    <name evidence="2" type="ORF">ARMGADRAFT_443048</name>
</gene>
<accession>A0A2H3CYJ7</accession>
<dbReference type="Proteomes" id="UP000217790">
    <property type="component" value="Unassembled WGS sequence"/>
</dbReference>
<evidence type="ECO:0000313" key="3">
    <source>
        <dbReference type="Proteomes" id="UP000217790"/>
    </source>
</evidence>
<organism evidence="2 3">
    <name type="scientific">Armillaria gallica</name>
    <name type="common">Bulbous honey fungus</name>
    <name type="synonym">Armillaria bulbosa</name>
    <dbReference type="NCBI Taxonomy" id="47427"/>
    <lineage>
        <taxon>Eukaryota</taxon>
        <taxon>Fungi</taxon>
        <taxon>Dikarya</taxon>
        <taxon>Basidiomycota</taxon>
        <taxon>Agaricomycotina</taxon>
        <taxon>Agaricomycetes</taxon>
        <taxon>Agaricomycetidae</taxon>
        <taxon>Agaricales</taxon>
        <taxon>Marasmiineae</taxon>
        <taxon>Physalacriaceae</taxon>
        <taxon>Armillaria</taxon>
    </lineage>
</organism>
<proteinExistence type="predicted"/>
<keyword evidence="3" id="KW-1185">Reference proteome</keyword>
<evidence type="ECO:0000313" key="2">
    <source>
        <dbReference type="EMBL" id="PBK88119.1"/>
    </source>
</evidence>
<name>A0A2H3CYJ7_ARMGA</name>
<protein>
    <submittedName>
        <fullName evidence="2">Uncharacterized protein</fullName>
    </submittedName>
</protein>
<dbReference type="InParanoid" id="A0A2H3CYJ7"/>
<evidence type="ECO:0000256" key="1">
    <source>
        <dbReference type="SAM" id="MobiDB-lite"/>
    </source>
</evidence>
<dbReference type="EMBL" id="KZ293675">
    <property type="protein sequence ID" value="PBK88119.1"/>
    <property type="molecule type" value="Genomic_DNA"/>
</dbReference>
<reference evidence="3" key="1">
    <citation type="journal article" date="2017" name="Nat. Ecol. Evol.">
        <title>Genome expansion and lineage-specific genetic innovations in the forest pathogenic fungi Armillaria.</title>
        <authorList>
            <person name="Sipos G."/>
            <person name="Prasanna A.N."/>
            <person name="Walter M.C."/>
            <person name="O'Connor E."/>
            <person name="Balint B."/>
            <person name="Krizsan K."/>
            <person name="Kiss B."/>
            <person name="Hess J."/>
            <person name="Varga T."/>
            <person name="Slot J."/>
            <person name="Riley R."/>
            <person name="Boka B."/>
            <person name="Rigling D."/>
            <person name="Barry K."/>
            <person name="Lee J."/>
            <person name="Mihaltcheva S."/>
            <person name="LaButti K."/>
            <person name="Lipzen A."/>
            <person name="Waldron R."/>
            <person name="Moloney N.M."/>
            <person name="Sperisen C."/>
            <person name="Kredics L."/>
            <person name="Vagvoelgyi C."/>
            <person name="Patrignani A."/>
            <person name="Fitzpatrick D."/>
            <person name="Nagy I."/>
            <person name="Doyle S."/>
            <person name="Anderson J.B."/>
            <person name="Grigoriev I.V."/>
            <person name="Gueldener U."/>
            <person name="Muensterkoetter M."/>
            <person name="Nagy L.G."/>
        </authorList>
    </citation>
    <scope>NUCLEOTIDE SEQUENCE [LARGE SCALE GENOMIC DNA]</scope>
    <source>
        <strain evidence="3">Ar21-2</strain>
    </source>
</reference>